<dbReference type="InterPro" id="IPR012337">
    <property type="entry name" value="RNaseH-like_sf"/>
</dbReference>
<dbReference type="AlphaFoldDB" id="A0ABD0NEN8"/>
<dbReference type="Pfam" id="PF05699">
    <property type="entry name" value="Dimer_Tnp_hAT"/>
    <property type="match status" value="1"/>
</dbReference>
<sequence>WAILQKYVDVTLKSWSETRWESRVNSIEPLRYQAGKVREQTKDSTVKVEANSLAEEIGSFRFQICWVIWYDILSRINTTSKHLQSTNMQLDVAVGLIKKNKENLHSYRTTGFVDAQVSAKEICEQMNIEAVLKEKRLRSTKRHFAYEAADEPQSDAMKRLEVSFFNVVVDCCIQSLEDRFQSLREVKDNFGVLLGFSQLDSQTRMDQCKLLGDKLTCGEEADVDGGALATEMESLPELPQEKMTAFELLTYLSQNEICELYPNLWVALRIASTLPVTVASAERSFSKLKLIKNYLRSSLVQERLTCTN</sequence>
<accession>A0ABD0NEN8</accession>
<comment type="caution">
    <text evidence="2">The sequence shown here is derived from an EMBL/GenBank/DDBJ whole genome shotgun (WGS) entry which is preliminary data.</text>
</comment>
<dbReference type="PANTHER" id="PTHR46289:SF19">
    <property type="entry name" value="ZINC FINGER MYM-TYPE CONTAINING 1"/>
    <property type="match status" value="1"/>
</dbReference>
<protein>
    <recommendedName>
        <fullName evidence="1">HAT C-terminal dimerisation domain-containing protein</fullName>
    </recommendedName>
</protein>
<gene>
    <name evidence="2" type="ORF">M9458_043411</name>
</gene>
<dbReference type="PANTHER" id="PTHR46289">
    <property type="entry name" value="52 KDA REPRESSOR OF THE INHIBITOR OF THE PROTEIN KINASE-LIKE PROTEIN-RELATED"/>
    <property type="match status" value="1"/>
</dbReference>
<evidence type="ECO:0000313" key="2">
    <source>
        <dbReference type="EMBL" id="KAL0159686.1"/>
    </source>
</evidence>
<organism evidence="2 3">
    <name type="scientific">Cirrhinus mrigala</name>
    <name type="common">Mrigala</name>
    <dbReference type="NCBI Taxonomy" id="683832"/>
    <lineage>
        <taxon>Eukaryota</taxon>
        <taxon>Metazoa</taxon>
        <taxon>Chordata</taxon>
        <taxon>Craniata</taxon>
        <taxon>Vertebrata</taxon>
        <taxon>Euteleostomi</taxon>
        <taxon>Actinopterygii</taxon>
        <taxon>Neopterygii</taxon>
        <taxon>Teleostei</taxon>
        <taxon>Ostariophysi</taxon>
        <taxon>Cypriniformes</taxon>
        <taxon>Cyprinidae</taxon>
        <taxon>Labeoninae</taxon>
        <taxon>Labeonini</taxon>
        <taxon>Cirrhinus</taxon>
    </lineage>
</organism>
<feature type="domain" description="HAT C-terminal dimerisation" evidence="1">
    <location>
        <begin position="236"/>
        <end position="305"/>
    </location>
</feature>
<feature type="non-terminal residue" evidence="2">
    <location>
        <position position="1"/>
    </location>
</feature>
<evidence type="ECO:0000313" key="3">
    <source>
        <dbReference type="Proteomes" id="UP001529510"/>
    </source>
</evidence>
<name>A0ABD0NEN8_CIRMR</name>
<dbReference type="InterPro" id="IPR052958">
    <property type="entry name" value="IFN-induced_PKR_regulator"/>
</dbReference>
<dbReference type="SUPFAM" id="SSF53098">
    <property type="entry name" value="Ribonuclease H-like"/>
    <property type="match status" value="1"/>
</dbReference>
<dbReference type="InterPro" id="IPR008906">
    <property type="entry name" value="HATC_C_dom"/>
</dbReference>
<keyword evidence="3" id="KW-1185">Reference proteome</keyword>
<dbReference type="EMBL" id="JAMKFB020000022">
    <property type="protein sequence ID" value="KAL0159686.1"/>
    <property type="molecule type" value="Genomic_DNA"/>
</dbReference>
<evidence type="ECO:0000259" key="1">
    <source>
        <dbReference type="Pfam" id="PF05699"/>
    </source>
</evidence>
<proteinExistence type="predicted"/>
<dbReference type="Proteomes" id="UP001529510">
    <property type="component" value="Unassembled WGS sequence"/>
</dbReference>
<reference evidence="2 3" key="1">
    <citation type="submission" date="2024-05" db="EMBL/GenBank/DDBJ databases">
        <title>Genome sequencing and assembly of Indian major carp, Cirrhinus mrigala (Hamilton, 1822).</title>
        <authorList>
            <person name="Mohindra V."/>
            <person name="Chowdhury L.M."/>
            <person name="Lal K."/>
            <person name="Jena J.K."/>
        </authorList>
    </citation>
    <scope>NUCLEOTIDE SEQUENCE [LARGE SCALE GENOMIC DNA]</scope>
    <source>
        <strain evidence="2">CM1030</strain>
        <tissue evidence="2">Blood</tissue>
    </source>
</reference>